<dbReference type="SUPFAM" id="SSF52058">
    <property type="entry name" value="L domain-like"/>
    <property type="match status" value="2"/>
</dbReference>
<evidence type="ECO:0000256" key="3">
    <source>
        <dbReference type="ARBA" id="ARBA00022614"/>
    </source>
</evidence>
<evidence type="ECO:0000256" key="7">
    <source>
        <dbReference type="ARBA" id="ARBA00022989"/>
    </source>
</evidence>
<dbReference type="SMART" id="SM00255">
    <property type="entry name" value="TIR"/>
    <property type="match status" value="1"/>
</dbReference>
<dbReference type="InterPro" id="IPR035897">
    <property type="entry name" value="Toll_tir_struct_dom_sf"/>
</dbReference>
<comment type="subcellular location">
    <subcellularLocation>
        <location evidence="1">Membrane</location>
        <topology evidence="1">Single-pass membrane protein</topology>
    </subcellularLocation>
</comment>
<keyword evidence="10" id="KW-0325">Glycoprotein</keyword>
<evidence type="ECO:0000256" key="10">
    <source>
        <dbReference type="ARBA" id="ARBA00023180"/>
    </source>
</evidence>
<evidence type="ECO:0000256" key="6">
    <source>
        <dbReference type="ARBA" id="ARBA00022737"/>
    </source>
</evidence>
<evidence type="ECO:0000259" key="12">
    <source>
        <dbReference type="PROSITE" id="PS50104"/>
    </source>
</evidence>
<dbReference type="InterPro" id="IPR032675">
    <property type="entry name" value="LRR_dom_sf"/>
</dbReference>
<organism evidence="13 14">
    <name type="scientific">Elysia crispata</name>
    <name type="common">lettuce slug</name>
    <dbReference type="NCBI Taxonomy" id="231223"/>
    <lineage>
        <taxon>Eukaryota</taxon>
        <taxon>Metazoa</taxon>
        <taxon>Spiralia</taxon>
        <taxon>Lophotrochozoa</taxon>
        <taxon>Mollusca</taxon>
        <taxon>Gastropoda</taxon>
        <taxon>Heterobranchia</taxon>
        <taxon>Euthyneura</taxon>
        <taxon>Panpulmonata</taxon>
        <taxon>Sacoglossa</taxon>
        <taxon>Placobranchoidea</taxon>
        <taxon>Plakobranchidae</taxon>
        <taxon>Elysia</taxon>
    </lineage>
</organism>
<keyword evidence="3" id="KW-0433">Leucine-rich repeat</keyword>
<evidence type="ECO:0000313" key="14">
    <source>
        <dbReference type="Proteomes" id="UP001283361"/>
    </source>
</evidence>
<dbReference type="GO" id="GO:0007165">
    <property type="term" value="P:signal transduction"/>
    <property type="evidence" value="ECO:0007669"/>
    <property type="project" value="InterPro"/>
</dbReference>
<dbReference type="GO" id="GO:0038023">
    <property type="term" value="F:signaling receptor activity"/>
    <property type="evidence" value="ECO:0007669"/>
    <property type="project" value="TreeGrafter"/>
</dbReference>
<evidence type="ECO:0000256" key="11">
    <source>
        <dbReference type="SAM" id="Phobius"/>
    </source>
</evidence>
<keyword evidence="7 11" id="KW-1133">Transmembrane helix</keyword>
<dbReference type="PANTHER" id="PTHR24365">
    <property type="entry name" value="TOLL-LIKE RECEPTOR"/>
    <property type="match status" value="1"/>
</dbReference>
<evidence type="ECO:0000256" key="8">
    <source>
        <dbReference type="ARBA" id="ARBA00023136"/>
    </source>
</evidence>
<dbReference type="InterPro" id="IPR003591">
    <property type="entry name" value="Leu-rich_rpt_typical-subtyp"/>
</dbReference>
<dbReference type="Gene3D" id="3.40.50.10140">
    <property type="entry name" value="Toll/interleukin-1 receptor homology (TIR) domain"/>
    <property type="match status" value="1"/>
</dbReference>
<reference evidence="13" key="1">
    <citation type="journal article" date="2023" name="G3 (Bethesda)">
        <title>A reference genome for the long-term kleptoplast-retaining sea slug Elysia crispata morphotype clarki.</title>
        <authorList>
            <person name="Eastman K.E."/>
            <person name="Pendleton A.L."/>
            <person name="Shaikh M.A."/>
            <person name="Suttiyut T."/>
            <person name="Ogas R."/>
            <person name="Tomko P."/>
            <person name="Gavelis G."/>
            <person name="Widhalm J.R."/>
            <person name="Wisecaver J.H."/>
        </authorList>
    </citation>
    <scope>NUCLEOTIDE SEQUENCE</scope>
    <source>
        <strain evidence="13">ECLA1</strain>
    </source>
</reference>
<protein>
    <recommendedName>
        <fullName evidence="12">TIR domain-containing protein</fullName>
    </recommendedName>
</protein>
<dbReference type="SMART" id="SM00369">
    <property type="entry name" value="LRR_TYP"/>
    <property type="match status" value="7"/>
</dbReference>
<dbReference type="Pfam" id="PF13855">
    <property type="entry name" value="LRR_8"/>
    <property type="match status" value="2"/>
</dbReference>
<evidence type="ECO:0000256" key="1">
    <source>
        <dbReference type="ARBA" id="ARBA00004167"/>
    </source>
</evidence>
<evidence type="ECO:0000256" key="5">
    <source>
        <dbReference type="ARBA" id="ARBA00022729"/>
    </source>
</evidence>
<evidence type="ECO:0000256" key="2">
    <source>
        <dbReference type="ARBA" id="ARBA00009634"/>
    </source>
</evidence>
<sequence>MATTKPANVDGIWFVPVGFSDKSSDFTSFHKELKLHFAADLLTFMMWNSFSKNCLLVIYIYVIWMMMNRVSAVLTDMSQEEISARAIKKSSQYNIKPFESISQVPDHQDIFLSSNAKEKGGISKESGLPHIPKHFVLTSDLNLPLKHVVHQCHVLQIGYVNCSARDLYDIPQVEFPINITVYNLSRNHITTLPKHAFSPYVSLKVLDLHRNKVVIIHPSAFVGLSNLEYLNLYHNRLIMNATTIQNAFSENVFVPLKNLKRLRLEGNNLKPDNKKLRYPHKALSHLGNLEELTLDGLFNASFESGFAGLSRLKSLSLEGYHFGKCKLTMLTNNTFRYLTPLEQLILKDCNLQGEKIEAGTFLPLKHLKVLHVSHNVDINIQFLDRIFYGLQNNSLQILEMNNVVNPNTVGICLSSKYIKYFPQSVEILYAKDNRLECIDRKVIDIIKKSLKVIDIGKNAFILGTYFMDLHKLDQLETLHVDDFLAQAMDLPRNYPYIPPLDTDKCSPHERTELEPIDDFQIHLPPKMKVFNMRFTGMRYVISKLDIGKTKVFQNLISLKYLDLSSNSIRVLGRQIFHGMTELRYLCISHNPIYRFDPDPSNIHKLQAFIAVETSLSLLSKETRDVINQRIKMGFSFRVELDQSPILCDCPNLPFLEWMVTSGAFNFDNREYSCYFPDTSSMDIHDGYTEVLNKLSRQCSSREYLFFVTGAATAGFAIFIICSLAYRFRWKLRYMYYAAYIYATSRRNARSTNRFDYDVFICYAEEDRHFVMDMLYPALESRGLSVFVHHRHFTAGELIGSNIVRAVNRCRRTLVVLTRTLAESSWCNYEIQMANMASAQRGEPVLIFLLLGGVRSNEMGNELLYNIQTNTYIPFPSESRANEGARNALYDKLARDIRD</sequence>
<dbReference type="PROSITE" id="PS50104">
    <property type="entry name" value="TIR"/>
    <property type="match status" value="1"/>
</dbReference>
<keyword evidence="5" id="KW-0732">Signal</keyword>
<accession>A0AAE1A6A1</accession>
<gene>
    <name evidence="13" type="ORF">RRG08_019071</name>
</gene>
<keyword evidence="6" id="KW-0677">Repeat</keyword>
<dbReference type="AlphaFoldDB" id="A0AAE1A6A1"/>
<keyword evidence="14" id="KW-1185">Reference proteome</keyword>
<dbReference type="EMBL" id="JAWDGP010002624">
    <property type="protein sequence ID" value="KAK3781446.1"/>
    <property type="molecule type" value="Genomic_DNA"/>
</dbReference>
<dbReference type="Gene3D" id="3.80.10.10">
    <property type="entry name" value="Ribonuclease Inhibitor"/>
    <property type="match status" value="3"/>
</dbReference>
<proteinExistence type="inferred from homology"/>
<keyword evidence="9" id="KW-0675">Receptor</keyword>
<comment type="caution">
    <text evidence="13">The sequence shown here is derived from an EMBL/GenBank/DDBJ whole genome shotgun (WGS) entry which is preliminary data.</text>
</comment>
<name>A0AAE1A6A1_9GAST</name>
<evidence type="ECO:0000256" key="4">
    <source>
        <dbReference type="ARBA" id="ARBA00022692"/>
    </source>
</evidence>
<feature type="transmembrane region" description="Helical" evidence="11">
    <location>
        <begin position="703"/>
        <end position="725"/>
    </location>
</feature>
<dbReference type="SUPFAM" id="SSF52200">
    <property type="entry name" value="Toll/Interleukin receptor TIR domain"/>
    <property type="match status" value="1"/>
</dbReference>
<comment type="similarity">
    <text evidence="2">Belongs to the Toll-like receptor family.</text>
</comment>
<dbReference type="Pfam" id="PF13676">
    <property type="entry name" value="TIR_2"/>
    <property type="match status" value="1"/>
</dbReference>
<keyword evidence="8 11" id="KW-0472">Membrane</keyword>
<dbReference type="Proteomes" id="UP001283361">
    <property type="component" value="Unassembled WGS sequence"/>
</dbReference>
<dbReference type="PANTHER" id="PTHR24365:SF541">
    <property type="entry name" value="PROTEIN TOLL-RELATED"/>
    <property type="match status" value="1"/>
</dbReference>
<evidence type="ECO:0000313" key="13">
    <source>
        <dbReference type="EMBL" id="KAK3781446.1"/>
    </source>
</evidence>
<evidence type="ECO:0000256" key="9">
    <source>
        <dbReference type="ARBA" id="ARBA00023170"/>
    </source>
</evidence>
<dbReference type="InterPro" id="IPR001611">
    <property type="entry name" value="Leu-rich_rpt"/>
</dbReference>
<feature type="domain" description="TIR" evidence="12">
    <location>
        <begin position="754"/>
        <end position="892"/>
    </location>
</feature>
<feature type="transmembrane region" description="Helical" evidence="11">
    <location>
        <begin position="54"/>
        <end position="74"/>
    </location>
</feature>
<dbReference type="GO" id="GO:0005886">
    <property type="term" value="C:plasma membrane"/>
    <property type="evidence" value="ECO:0007669"/>
    <property type="project" value="TreeGrafter"/>
</dbReference>
<dbReference type="InterPro" id="IPR000157">
    <property type="entry name" value="TIR_dom"/>
</dbReference>
<keyword evidence="4 11" id="KW-0812">Transmembrane</keyword>